<sequence>MTTTDLTPATDPVRAEALDQSTIAVPFDGATYTVPRDLEDWPMAAMEAMEDGKAVTALRALLPATQWAAFKATGPSIRAMSQLLDAIAVEAGFKSAGE</sequence>
<evidence type="ECO:0000313" key="2">
    <source>
        <dbReference type="Proteomes" id="UP001233673"/>
    </source>
</evidence>
<evidence type="ECO:0008006" key="3">
    <source>
        <dbReference type="Google" id="ProtNLM"/>
    </source>
</evidence>
<protein>
    <recommendedName>
        <fullName evidence="3">Phage tail assembly chaperone protein, E, or 41 or 14</fullName>
    </recommendedName>
</protein>
<reference evidence="2" key="1">
    <citation type="submission" date="2023-05" db="EMBL/GenBank/DDBJ databases">
        <title>Draft genome of Pseudofrankia sp. BMG5.37.</title>
        <authorList>
            <person name="Gtari M."/>
            <person name="Ghodhbane F."/>
            <person name="Sbissi I."/>
        </authorList>
    </citation>
    <scope>NUCLEOTIDE SEQUENCE [LARGE SCALE GENOMIC DNA]</scope>
    <source>
        <strain evidence="2">BMG 814</strain>
    </source>
</reference>
<dbReference type="Proteomes" id="UP001233673">
    <property type="component" value="Unassembled WGS sequence"/>
</dbReference>
<comment type="caution">
    <text evidence="1">The sequence shown here is derived from an EMBL/GenBank/DDBJ whole genome shotgun (WGS) entry which is preliminary data.</text>
</comment>
<organism evidence="1 2">
    <name type="scientific">Blastococcus carthaginiensis</name>
    <dbReference type="NCBI Taxonomy" id="3050034"/>
    <lineage>
        <taxon>Bacteria</taxon>
        <taxon>Bacillati</taxon>
        <taxon>Actinomycetota</taxon>
        <taxon>Actinomycetes</taxon>
        <taxon>Geodermatophilales</taxon>
        <taxon>Geodermatophilaceae</taxon>
        <taxon>Blastococcus</taxon>
    </lineage>
</organism>
<keyword evidence="2" id="KW-1185">Reference proteome</keyword>
<evidence type="ECO:0000313" key="1">
    <source>
        <dbReference type="EMBL" id="MDP5182180.1"/>
    </source>
</evidence>
<dbReference type="EMBL" id="JASNFN010000004">
    <property type="protein sequence ID" value="MDP5182180.1"/>
    <property type="molecule type" value="Genomic_DNA"/>
</dbReference>
<dbReference type="RefSeq" id="WP_305998882.1">
    <property type="nucleotide sequence ID" value="NZ_JASNFN010000004.1"/>
</dbReference>
<accession>A0ABT9I9D9</accession>
<name>A0ABT9I9D9_9ACTN</name>
<gene>
    <name evidence="1" type="ORF">QOZ88_05985</name>
</gene>
<proteinExistence type="predicted"/>